<dbReference type="Pfam" id="PF03060">
    <property type="entry name" value="NMO"/>
    <property type="match status" value="1"/>
</dbReference>
<dbReference type="SUPFAM" id="SSF51412">
    <property type="entry name" value="Inosine monophosphate dehydrogenase (IMPDH)"/>
    <property type="match status" value="1"/>
</dbReference>
<evidence type="ECO:0000256" key="4">
    <source>
        <dbReference type="ARBA" id="ARBA00022643"/>
    </source>
</evidence>
<sequence length="310" mass="33211">MISIGSLNIKYPIIQGGMAIKVSMAKLAGAVAKEGGMGVIAGTSITTKKLREEIKKAKEIASGNGAIGVNIMFAVTNFFELVEAAIEAKVDFITFGAGFSRDIFDIGKKHNTPIIPIVSSVRLAKISERLGASAVVAEGSNAGGHLGTDLTSWDIIKGIKEAVKIPVFGAGGIVTPEDAKKMLDLGADGIQMGTRFVATEECEVDDKFKQMYIEAKEDDVVEIMSSAGLLANALKSPFVEKILNGNPDKPSECNNCLKKCTHKFCVNDRLVRGHSGDHEGGIMFAGKDVWKIDSILSVKEVFERFKPIFE</sequence>
<dbReference type="HOGENOM" id="CLU_038732_0_0_9"/>
<keyword evidence="7" id="KW-1185">Reference proteome</keyword>
<dbReference type="GO" id="GO:0018580">
    <property type="term" value="F:nitronate monooxygenase activity"/>
    <property type="evidence" value="ECO:0007669"/>
    <property type="project" value="InterPro"/>
</dbReference>
<evidence type="ECO:0000256" key="1">
    <source>
        <dbReference type="ARBA" id="ARBA00003535"/>
    </source>
</evidence>
<dbReference type="eggNOG" id="COG2070">
    <property type="taxonomic scope" value="Bacteria"/>
</dbReference>
<dbReference type="InterPro" id="IPR013785">
    <property type="entry name" value="Aldolase_TIM"/>
</dbReference>
<reference evidence="6 7" key="1">
    <citation type="journal article" date="2012" name="PLoS ONE">
        <title>The purine-utilizing bacterium Clostridium acidurici 9a: a genome-guided metabolic reconsideration.</title>
        <authorList>
            <person name="Hartwich K."/>
            <person name="Poehlein A."/>
            <person name="Daniel R."/>
        </authorList>
    </citation>
    <scope>NUCLEOTIDE SEQUENCE [LARGE SCALE GENOMIC DNA]</scope>
    <source>
        <strain evidence="7">ATCC 7906 / DSM 604 / BCRC 14475 / CIP 104303 / KCTC 5404 / NCIMB 10678 / 9a</strain>
    </source>
</reference>
<dbReference type="CDD" id="cd04730">
    <property type="entry name" value="NPD_like"/>
    <property type="match status" value="1"/>
</dbReference>
<dbReference type="PATRIC" id="fig|1128398.3.peg.722"/>
<dbReference type="PANTHER" id="PTHR32332:SF18">
    <property type="entry name" value="2-NITROPROPANE DIOXYGENASE"/>
    <property type="match status" value="1"/>
</dbReference>
<dbReference type="OrthoDB" id="9778912at2"/>
<keyword evidence="6" id="KW-0223">Dioxygenase</keyword>
<dbReference type="EMBL" id="CP003326">
    <property type="protein sequence ID" value="AFS77753.1"/>
    <property type="molecule type" value="Genomic_DNA"/>
</dbReference>
<dbReference type="GO" id="GO:0051213">
    <property type="term" value="F:dioxygenase activity"/>
    <property type="evidence" value="ECO:0007669"/>
    <property type="project" value="UniProtKB-KW"/>
</dbReference>
<dbReference type="KEGG" id="cad:Curi_c06800"/>
<evidence type="ECO:0000256" key="5">
    <source>
        <dbReference type="ARBA" id="ARBA00023002"/>
    </source>
</evidence>
<keyword evidence="3" id="KW-0285">Flavoprotein</keyword>
<dbReference type="Proteomes" id="UP000006094">
    <property type="component" value="Chromosome"/>
</dbReference>
<keyword evidence="5 6" id="KW-0560">Oxidoreductase</keyword>
<keyword evidence="4" id="KW-0288">FMN</keyword>
<dbReference type="InterPro" id="IPR004136">
    <property type="entry name" value="NMO"/>
</dbReference>
<dbReference type="Gene3D" id="3.20.20.70">
    <property type="entry name" value="Aldolase class I"/>
    <property type="match status" value="1"/>
</dbReference>
<organism evidence="6 7">
    <name type="scientific">Gottschalkia acidurici (strain ATCC 7906 / DSM 604 / BCRC 14475 / CIP 104303 / KCTC 5404 / NCIMB 10678 / 9a)</name>
    <name type="common">Clostridium acidurici</name>
    <dbReference type="NCBI Taxonomy" id="1128398"/>
    <lineage>
        <taxon>Bacteria</taxon>
        <taxon>Bacillati</taxon>
        <taxon>Bacillota</taxon>
        <taxon>Tissierellia</taxon>
        <taxon>Tissierellales</taxon>
        <taxon>Gottschalkiaceae</taxon>
        <taxon>Gottschalkia</taxon>
    </lineage>
</organism>
<gene>
    <name evidence="6" type="ordered locus">Curi_c06800</name>
</gene>
<comment type="function">
    <text evidence="1">Nitronate monooxygenase that uses molecular oxygen to catalyze the oxidative denitrification of alkyl nitronates. Acts on propionate 3-nitronate (P3N), the presumed physiological substrate. Probably functions in the detoxification of P3N, a metabolic poison produced by plants and fungi as a defense mechanism.</text>
</comment>
<evidence type="ECO:0000256" key="2">
    <source>
        <dbReference type="ARBA" id="ARBA00013457"/>
    </source>
</evidence>
<protein>
    <recommendedName>
        <fullName evidence="2">Probable nitronate monooxygenase</fullName>
    </recommendedName>
</protein>
<dbReference type="PANTHER" id="PTHR32332">
    <property type="entry name" value="2-NITROPROPANE DIOXYGENASE"/>
    <property type="match status" value="1"/>
</dbReference>
<evidence type="ECO:0000256" key="3">
    <source>
        <dbReference type="ARBA" id="ARBA00022630"/>
    </source>
</evidence>
<accession>K0AV66</accession>
<evidence type="ECO:0000313" key="7">
    <source>
        <dbReference type="Proteomes" id="UP000006094"/>
    </source>
</evidence>
<proteinExistence type="predicted"/>
<name>K0AV66_GOTA9</name>
<dbReference type="STRING" id="1128398.Curi_c06800"/>
<dbReference type="RefSeq" id="WP_014966890.1">
    <property type="nucleotide sequence ID" value="NC_018664.1"/>
</dbReference>
<dbReference type="AlphaFoldDB" id="K0AV66"/>
<evidence type="ECO:0000313" key="6">
    <source>
        <dbReference type="EMBL" id="AFS77753.1"/>
    </source>
</evidence>